<protein>
    <recommendedName>
        <fullName evidence="3">SapB/AmfS family lantipeptide</fullName>
    </recommendedName>
</protein>
<dbReference type="EMBL" id="BMVB01000030">
    <property type="protein sequence ID" value="GHC70443.1"/>
    <property type="molecule type" value="Genomic_DNA"/>
</dbReference>
<dbReference type="NCBIfam" id="NF033212">
    <property type="entry name" value="SapB_AmfS_lanti"/>
    <property type="match status" value="1"/>
</dbReference>
<dbReference type="AlphaFoldDB" id="A0A918U1B1"/>
<organism evidence="1 2">
    <name type="scientific">Streptomyces cinnamoneus</name>
    <name type="common">Streptoverticillium cinnamoneum</name>
    <dbReference type="NCBI Taxonomy" id="53446"/>
    <lineage>
        <taxon>Bacteria</taxon>
        <taxon>Bacillati</taxon>
        <taxon>Actinomycetota</taxon>
        <taxon>Actinomycetes</taxon>
        <taxon>Kitasatosporales</taxon>
        <taxon>Streptomycetaceae</taxon>
        <taxon>Streptomyces</taxon>
        <taxon>Streptomyces cinnamoneus group</taxon>
    </lineage>
</organism>
<reference evidence="1" key="1">
    <citation type="journal article" date="2014" name="Int. J. Syst. Evol. Microbiol.">
        <title>Complete genome sequence of Corynebacterium casei LMG S-19264T (=DSM 44701T), isolated from a smear-ripened cheese.</title>
        <authorList>
            <consortium name="US DOE Joint Genome Institute (JGI-PGF)"/>
            <person name="Walter F."/>
            <person name="Albersmeier A."/>
            <person name="Kalinowski J."/>
            <person name="Ruckert C."/>
        </authorList>
    </citation>
    <scope>NUCLEOTIDE SEQUENCE</scope>
    <source>
        <strain evidence="1">JCM 4633</strain>
    </source>
</reference>
<dbReference type="InterPro" id="IPR045825">
    <property type="entry name" value="RamS"/>
</dbReference>
<accession>A0A918U1B1</accession>
<dbReference type="Pfam" id="PF19402">
    <property type="entry name" value="RamS"/>
    <property type="match status" value="1"/>
</dbReference>
<comment type="caution">
    <text evidence="1">The sequence shown here is derived from an EMBL/GenBank/DDBJ whole genome shotgun (WGS) entry which is preliminary data.</text>
</comment>
<evidence type="ECO:0000313" key="1">
    <source>
        <dbReference type="EMBL" id="GHC70443.1"/>
    </source>
</evidence>
<sequence>MVLLDLQVMNLAEGHEARLTFGASIGNSDISLLLCHDED</sequence>
<gene>
    <name evidence="1" type="ORF">GCM10010507_56560</name>
</gene>
<name>A0A918U1B1_STRCJ</name>
<dbReference type="Proteomes" id="UP000646244">
    <property type="component" value="Unassembled WGS sequence"/>
</dbReference>
<proteinExistence type="predicted"/>
<evidence type="ECO:0008006" key="3">
    <source>
        <dbReference type="Google" id="ProtNLM"/>
    </source>
</evidence>
<evidence type="ECO:0000313" key="2">
    <source>
        <dbReference type="Proteomes" id="UP000646244"/>
    </source>
</evidence>
<dbReference type="RefSeq" id="WP_190112769.1">
    <property type="nucleotide sequence ID" value="NZ_BMVB01000030.1"/>
</dbReference>
<reference evidence="1" key="2">
    <citation type="submission" date="2020-09" db="EMBL/GenBank/DDBJ databases">
        <authorList>
            <person name="Sun Q."/>
            <person name="Ohkuma M."/>
        </authorList>
    </citation>
    <scope>NUCLEOTIDE SEQUENCE</scope>
    <source>
        <strain evidence="1">JCM 4633</strain>
    </source>
</reference>